<feature type="compositionally biased region" description="Basic and acidic residues" evidence="9">
    <location>
        <begin position="440"/>
        <end position="459"/>
    </location>
</feature>
<dbReference type="InterPro" id="IPR012603">
    <property type="entry name" value="ARID4A/B_PWWP"/>
</dbReference>
<evidence type="ECO:0000256" key="1">
    <source>
        <dbReference type="ARBA" id="ARBA00022499"/>
    </source>
</evidence>
<keyword evidence="5" id="KW-0805">Transcription regulation</keyword>
<dbReference type="Gene3D" id="1.10.150.60">
    <property type="entry name" value="ARID DNA-binding domain"/>
    <property type="match status" value="1"/>
</dbReference>
<evidence type="ECO:0000256" key="5">
    <source>
        <dbReference type="ARBA" id="ARBA00023015"/>
    </source>
</evidence>
<dbReference type="CDD" id="cd16100">
    <property type="entry name" value="ARID"/>
    <property type="match status" value="1"/>
</dbReference>
<dbReference type="GO" id="GO:0005634">
    <property type="term" value="C:nucleus"/>
    <property type="evidence" value="ECO:0007669"/>
    <property type="project" value="TreeGrafter"/>
</dbReference>
<dbReference type="InterPro" id="IPR001606">
    <property type="entry name" value="ARID_dom"/>
</dbReference>
<feature type="region of interest" description="Disordered" evidence="9">
    <location>
        <begin position="1849"/>
        <end position="1877"/>
    </location>
</feature>
<reference evidence="11" key="2">
    <citation type="submission" date="2022-10" db="EMBL/GenBank/DDBJ databases">
        <authorList>
            <consortium name="ENA_rothamsted_submissions"/>
            <consortium name="culmorum"/>
            <person name="King R."/>
        </authorList>
    </citation>
    <scope>NUCLEOTIDE SEQUENCE</scope>
</reference>
<keyword evidence="7" id="KW-0804">Transcription</keyword>
<evidence type="ECO:0000313" key="12">
    <source>
        <dbReference type="Proteomes" id="UP001154329"/>
    </source>
</evidence>
<keyword evidence="3" id="KW-0832">Ubl conjugation</keyword>
<feature type="region of interest" description="Disordered" evidence="9">
    <location>
        <begin position="782"/>
        <end position="872"/>
    </location>
</feature>
<dbReference type="PANTHER" id="PTHR13964:SF27">
    <property type="entry name" value="HAT-TRICK, ISOFORM D"/>
    <property type="match status" value="1"/>
</dbReference>
<dbReference type="InterPro" id="IPR036431">
    <property type="entry name" value="ARID_dom_sf"/>
</dbReference>
<feature type="compositionally biased region" description="Basic and acidic residues" evidence="9">
    <location>
        <begin position="623"/>
        <end position="645"/>
    </location>
</feature>
<feature type="compositionally biased region" description="Basic and acidic residues" evidence="9">
    <location>
        <begin position="1738"/>
        <end position="1769"/>
    </location>
</feature>
<keyword evidence="1" id="KW-1017">Isopeptide bond</keyword>
<dbReference type="GO" id="GO:0006357">
    <property type="term" value="P:regulation of transcription by RNA polymerase II"/>
    <property type="evidence" value="ECO:0007669"/>
    <property type="project" value="TreeGrafter"/>
</dbReference>
<evidence type="ECO:0000259" key="10">
    <source>
        <dbReference type="PROSITE" id="PS51011"/>
    </source>
</evidence>
<dbReference type="Proteomes" id="UP001154329">
    <property type="component" value="Chromosome 3"/>
</dbReference>
<proteinExistence type="predicted"/>
<feature type="region of interest" description="Disordered" evidence="9">
    <location>
        <begin position="901"/>
        <end position="1027"/>
    </location>
</feature>
<protein>
    <recommendedName>
        <fullName evidence="10">ARID domain-containing protein</fullName>
    </recommendedName>
</protein>
<name>A0A9P0NK22_APHGO</name>
<keyword evidence="6" id="KW-0238">DNA-binding</keyword>
<evidence type="ECO:0000256" key="2">
    <source>
        <dbReference type="ARBA" id="ARBA00022553"/>
    </source>
</evidence>
<evidence type="ECO:0000256" key="3">
    <source>
        <dbReference type="ARBA" id="ARBA00022843"/>
    </source>
</evidence>
<dbReference type="Pfam" id="PF11717">
    <property type="entry name" value="Tudor-knot"/>
    <property type="match status" value="1"/>
</dbReference>
<dbReference type="SMART" id="SM00333">
    <property type="entry name" value="TUDOR"/>
    <property type="match status" value="1"/>
</dbReference>
<dbReference type="PANTHER" id="PTHR13964">
    <property type="entry name" value="RBP-RELATED"/>
    <property type="match status" value="1"/>
</dbReference>
<feature type="region of interest" description="Disordered" evidence="9">
    <location>
        <begin position="1728"/>
        <end position="1798"/>
    </location>
</feature>
<dbReference type="GO" id="GO:0000976">
    <property type="term" value="F:transcription cis-regulatory region binding"/>
    <property type="evidence" value="ECO:0007669"/>
    <property type="project" value="TreeGrafter"/>
</dbReference>
<dbReference type="SMART" id="SM00298">
    <property type="entry name" value="CHROMO"/>
    <property type="match status" value="1"/>
</dbReference>
<keyword evidence="12" id="KW-1185">Reference proteome</keyword>
<dbReference type="Pfam" id="PF01388">
    <property type="entry name" value="ARID"/>
    <property type="match status" value="1"/>
</dbReference>
<feature type="domain" description="ARID" evidence="10">
    <location>
        <begin position="312"/>
        <end position="401"/>
    </location>
</feature>
<dbReference type="GO" id="GO:0006325">
    <property type="term" value="P:chromatin organization"/>
    <property type="evidence" value="ECO:0007669"/>
    <property type="project" value="UniProtKB-KW"/>
</dbReference>
<feature type="compositionally biased region" description="Basic and acidic residues" evidence="9">
    <location>
        <begin position="467"/>
        <end position="491"/>
    </location>
</feature>
<feature type="compositionally biased region" description="Basic and acidic residues" evidence="9">
    <location>
        <begin position="977"/>
        <end position="989"/>
    </location>
</feature>
<dbReference type="SMART" id="SM01014">
    <property type="entry name" value="ARID"/>
    <property type="match status" value="1"/>
</dbReference>
<feature type="region of interest" description="Disordered" evidence="9">
    <location>
        <begin position="435"/>
        <end position="500"/>
    </location>
</feature>
<evidence type="ECO:0000256" key="7">
    <source>
        <dbReference type="ARBA" id="ARBA00023163"/>
    </source>
</evidence>
<dbReference type="GO" id="GO:0005694">
    <property type="term" value="C:chromosome"/>
    <property type="evidence" value="ECO:0007669"/>
    <property type="project" value="UniProtKB-ARBA"/>
</dbReference>
<feature type="compositionally biased region" description="Low complexity" evidence="9">
    <location>
        <begin position="812"/>
        <end position="829"/>
    </location>
</feature>
<dbReference type="Pfam" id="PF08169">
    <property type="entry name" value="RBB1NT"/>
    <property type="match status" value="1"/>
</dbReference>
<evidence type="ECO:0000256" key="4">
    <source>
        <dbReference type="ARBA" id="ARBA00022853"/>
    </source>
</evidence>
<organism evidence="11 12">
    <name type="scientific">Aphis gossypii</name>
    <name type="common">Cotton aphid</name>
    <dbReference type="NCBI Taxonomy" id="80765"/>
    <lineage>
        <taxon>Eukaryota</taxon>
        <taxon>Metazoa</taxon>
        <taxon>Ecdysozoa</taxon>
        <taxon>Arthropoda</taxon>
        <taxon>Hexapoda</taxon>
        <taxon>Insecta</taxon>
        <taxon>Pterygota</taxon>
        <taxon>Neoptera</taxon>
        <taxon>Paraneoptera</taxon>
        <taxon>Hemiptera</taxon>
        <taxon>Sternorrhyncha</taxon>
        <taxon>Aphidomorpha</taxon>
        <taxon>Aphidoidea</taxon>
        <taxon>Aphididae</taxon>
        <taxon>Aphidini</taxon>
        <taxon>Aphis</taxon>
        <taxon>Aphis</taxon>
    </lineage>
</organism>
<dbReference type="PROSITE" id="PS51011">
    <property type="entry name" value="ARID"/>
    <property type="match status" value="1"/>
</dbReference>
<feature type="region of interest" description="Disordered" evidence="9">
    <location>
        <begin position="569"/>
        <end position="588"/>
    </location>
</feature>
<dbReference type="InterPro" id="IPR000953">
    <property type="entry name" value="Chromo/chromo_shadow_dom"/>
</dbReference>
<gene>
    <name evidence="11" type="ORF">APHIGO_LOCUS8949</name>
</gene>
<dbReference type="SMART" id="SM00501">
    <property type="entry name" value="BRIGHT"/>
    <property type="match status" value="1"/>
</dbReference>
<evidence type="ECO:0000256" key="6">
    <source>
        <dbReference type="ARBA" id="ARBA00023125"/>
    </source>
</evidence>
<dbReference type="CDD" id="cd20389">
    <property type="entry name" value="Tudor_ARID4_rpt1"/>
    <property type="match status" value="1"/>
</dbReference>
<reference evidence="11" key="1">
    <citation type="submission" date="2022-02" db="EMBL/GenBank/DDBJ databases">
        <authorList>
            <person name="King R."/>
        </authorList>
    </citation>
    <scope>NUCLEOTIDE SEQUENCE</scope>
</reference>
<dbReference type="SUPFAM" id="SSF54160">
    <property type="entry name" value="Chromo domain-like"/>
    <property type="match status" value="1"/>
</dbReference>
<dbReference type="EMBL" id="OU899036">
    <property type="protein sequence ID" value="CAH1732461.1"/>
    <property type="molecule type" value="Genomic_DNA"/>
</dbReference>
<feature type="compositionally biased region" description="Polar residues" evidence="9">
    <location>
        <begin position="837"/>
        <end position="849"/>
    </location>
</feature>
<dbReference type="CDD" id="cd20390">
    <property type="entry name" value="Tudor_ARID4_rpt2"/>
    <property type="match status" value="1"/>
</dbReference>
<feature type="compositionally biased region" description="Low complexity" evidence="9">
    <location>
        <begin position="1856"/>
        <end position="1871"/>
    </location>
</feature>
<evidence type="ECO:0000256" key="8">
    <source>
        <dbReference type="ARBA" id="ARBA00023242"/>
    </source>
</evidence>
<feature type="region of interest" description="Disordered" evidence="9">
    <location>
        <begin position="605"/>
        <end position="647"/>
    </location>
</feature>
<evidence type="ECO:0000313" key="11">
    <source>
        <dbReference type="EMBL" id="CAH1732461.1"/>
    </source>
</evidence>
<dbReference type="InterPro" id="IPR016197">
    <property type="entry name" value="Chromo-like_dom_sf"/>
</dbReference>
<accession>A0A9P0NK22</accession>
<dbReference type="SUPFAM" id="SSF63748">
    <property type="entry name" value="Tudor/PWWP/MBT"/>
    <property type="match status" value="1"/>
</dbReference>
<keyword evidence="8" id="KW-0539">Nucleus</keyword>
<dbReference type="InterPro" id="IPR002999">
    <property type="entry name" value="Tudor"/>
</dbReference>
<evidence type="ECO:0000256" key="9">
    <source>
        <dbReference type="SAM" id="MobiDB-lite"/>
    </source>
</evidence>
<feature type="compositionally biased region" description="Low complexity" evidence="9">
    <location>
        <begin position="1774"/>
        <end position="1785"/>
    </location>
</feature>
<dbReference type="Gene3D" id="2.30.30.140">
    <property type="match status" value="3"/>
</dbReference>
<sequence length="1877" mass="212502">MNEVYYMYLLVIPLTLKWKSVNLDDPPFLAVGTEVSAKYKGAFCEAKIRKISKIVKCKVQYSNGISAFVTDDVVKGPLKVGATVDIKCSDKKELVRATIQKLQDCSQYTVVFDDGDITCLKRTALCLKSGKHFAASATLDQLPLTHPEHIGITPVKTTIVQGRRNRKHKKSVGESGEEETLTMEEKDIGKVVCVECNDKKKARDNWFPGLIVARTSQSSIRFPSPDHYLVRSFKDGKYYTVPKKEITEFTKEIGARVENPTLKTAVEKALFFLDKDELPPHWDRDLLFGVDKICVASDSEAFDSDNSDEESIEEKDHFVAQLFKFMDDRGTPLNQAPVINEKDVDLYKLFKVVNNCGGYNKVNKGKLWKFVAHKAGHEQQSFFSVKHCYQQYLHSFEDFYRKLGCTMLSHPRGVRSRSRFSRSIIRDVDKALPSTSSLTDKNKSLKNESNDKKSKDSPGTKKTVKTIKAEEKLLKNNEEVSKKGDKKKDDITNTTSRNKPSVKWDTDIIEAKDPVKNSKTKKETKEMLKKEIKKEIDSDTLDDNQIIEDKKAEKKKYTRNLFGKSVRKTTKKEKVAKVKSADTGLPGMRKMRAIKDQLKTFVKVMTPFKKSKRGANTQQDASNKGKSDEEVPKITRSKTKEDIPTKSRRVSVLSDLTDSASVVQLPQTGLLAENQIKIKKEEGSEKKKVVRKKKEDKEEKATNDIIPTPVNVEIVPFDKDSPVVVGDNLVVYYGDKQATTYAAKVINVCDIEGVMKYYVHYKGWNSRYDEWIDVMRIAYKTKDPEPEPGVDNDAESSKSSPPEQKNVDSKKVPSTTSSRTRRSVTPLTSHSNIKKSPFSSARPTRTCTLTDRPLFNIDNSDSEGEYTVSVGTSKQSNKKKSIKSEPGIVIKTEPLDIENQKKTPLLKTYPSKEVLMQRSGPRKPKSSVIKAHSNKSEEVEVGEQVTLKPPFDFSFTMPPPGDSIKPNADNENSETQNESKIDEGIKIEPKVAPNHYLSPKEKSERNDLERVSESSKSGNEEIKIKTEPLTVQTKSEISSIIYYSSSSEDEEQNQLKKVTEVISSSLDDKSDESKISGTDFDLNKIRSEMKGLVPTSSNSNNDIIQNKESFMLDKQIEIEEPIEKINEPVTDDVYEFKESESCNFDTIPSVTEEKFCRSIRHDSPKTFNLEKPKAIETTAQEEIIEQNRSTVPFVPNSNSVYSFDNNVEIKVNENLNILNEIKIPISNNQLENESNESQNLIINDGTVDTSIIKEIKHSKDETCHEVNISDIKDEVLDLCMKPPPESPPNNIFSMPEPNELNDIIVEEDDDDEDDDESKLVIAENDKTESDYQMDTDLAVINEDHNSSNGQINENVHTQALPPMPPSVHPNTELEFKNVYQVKRDITVSKDTDDESTTSCNESIQNALIQSFQKYSHFENHSSQNRLFVDNIDDNTKSGFEFDSNSKSPTIENKEIIESTTNFPINETSNNDKPKTFDFDVENVKDKYDKEKTTVLPELQCREEIVDEETLNNALVIEYNRKAADYDINKPSTSKGFFDSIHQPSTSKDCFYETDTSNETKSNFFEARQPIKSVTFDTNISSKSGSFDPNMPSCSSKDFYDHNIPSTSKSNFYENSLPSTSKGLYQESDVNSVLFCEETIPGSPTGTSEEQYDQEERKKALQALYEEREAASAMYAMNQSFRRPMITRLGATQEEMEEYSNILQNDGAILDQRHLQFLAEISSRNLGININEPSVTEPPKTEPEPIIEKIVKPQEKPQSKRRISSHEQSSKRSKSSTSTPTPSVSHRLPDIRTMPIPIRDGKPLVEFTPEMDSPQRQAVIIAKMNELRRLHTFWQTRIIVVKRRRKKIKKRKRDLAKAAAAQNQNKQSQAASGASTSK</sequence>
<dbReference type="InterPro" id="IPR025995">
    <property type="entry name" value="Tudor-knot"/>
</dbReference>
<keyword evidence="2" id="KW-0597">Phosphoprotein</keyword>
<feature type="compositionally biased region" description="Basic and acidic residues" evidence="9">
    <location>
        <begin position="998"/>
        <end position="1026"/>
    </location>
</feature>
<dbReference type="CDD" id="cd20104">
    <property type="entry name" value="MBT_PHF20L1-like"/>
    <property type="match status" value="1"/>
</dbReference>
<keyword evidence="4" id="KW-0156">Chromatin regulator</keyword>
<dbReference type="InterPro" id="IPR051232">
    <property type="entry name" value="ARID/SWI1_ChromRemod"/>
</dbReference>
<dbReference type="SUPFAM" id="SSF46774">
    <property type="entry name" value="ARID-like"/>
    <property type="match status" value="1"/>
</dbReference>